<evidence type="ECO:0000313" key="2">
    <source>
        <dbReference type="EMBL" id="GAA3707669.1"/>
    </source>
</evidence>
<dbReference type="Proteomes" id="UP001499884">
    <property type="component" value="Unassembled WGS sequence"/>
</dbReference>
<gene>
    <name evidence="2" type="ORF">GCM10023082_02150</name>
</gene>
<reference evidence="3" key="1">
    <citation type="journal article" date="2019" name="Int. J. Syst. Evol. Microbiol.">
        <title>The Global Catalogue of Microorganisms (GCM) 10K type strain sequencing project: providing services to taxonomists for standard genome sequencing and annotation.</title>
        <authorList>
            <consortium name="The Broad Institute Genomics Platform"/>
            <consortium name="The Broad Institute Genome Sequencing Center for Infectious Disease"/>
            <person name="Wu L."/>
            <person name="Ma J."/>
        </authorList>
    </citation>
    <scope>NUCLEOTIDE SEQUENCE [LARGE SCALE GENOMIC DNA]</scope>
    <source>
        <strain evidence="3">JCM 30846</strain>
    </source>
</reference>
<evidence type="ECO:0000256" key="1">
    <source>
        <dbReference type="SAM" id="MobiDB-lite"/>
    </source>
</evidence>
<sequence length="106" mass="11080">MAGDPGEHRDTNTRGKAVPPYEGRRKRADVEGAAERGGNTPRKGGATGPVEDGSMKASEPRRTPGGATGSPADEQPARRQRSGREPDDEGTGPAHQRGVGRAENKP</sequence>
<feature type="region of interest" description="Disordered" evidence="1">
    <location>
        <begin position="1"/>
        <end position="106"/>
    </location>
</feature>
<evidence type="ECO:0000313" key="3">
    <source>
        <dbReference type="Proteomes" id="UP001499884"/>
    </source>
</evidence>
<proteinExistence type="predicted"/>
<feature type="compositionally biased region" description="Basic and acidic residues" evidence="1">
    <location>
        <begin position="1"/>
        <end position="13"/>
    </location>
</feature>
<name>A0ABP7DT36_9ACTN</name>
<protein>
    <recommendedName>
        <fullName evidence="4">Pseudouridine synthase</fullName>
    </recommendedName>
</protein>
<accession>A0ABP7DT36</accession>
<dbReference type="EMBL" id="BAABEP010000001">
    <property type="protein sequence ID" value="GAA3707669.1"/>
    <property type="molecule type" value="Genomic_DNA"/>
</dbReference>
<organism evidence="2 3">
    <name type="scientific">Streptomyces tremellae</name>
    <dbReference type="NCBI Taxonomy" id="1124239"/>
    <lineage>
        <taxon>Bacteria</taxon>
        <taxon>Bacillati</taxon>
        <taxon>Actinomycetota</taxon>
        <taxon>Actinomycetes</taxon>
        <taxon>Kitasatosporales</taxon>
        <taxon>Streptomycetaceae</taxon>
        <taxon>Streptomyces</taxon>
    </lineage>
</organism>
<dbReference type="RefSeq" id="WP_345639907.1">
    <property type="nucleotide sequence ID" value="NZ_BAABEP010000001.1"/>
</dbReference>
<keyword evidence="3" id="KW-1185">Reference proteome</keyword>
<comment type="caution">
    <text evidence="2">The sequence shown here is derived from an EMBL/GenBank/DDBJ whole genome shotgun (WGS) entry which is preliminary data.</text>
</comment>
<evidence type="ECO:0008006" key="4">
    <source>
        <dbReference type="Google" id="ProtNLM"/>
    </source>
</evidence>